<feature type="domain" description="Protein kinase" evidence="10">
    <location>
        <begin position="43"/>
        <end position="312"/>
    </location>
</feature>
<comment type="catalytic activity">
    <reaction evidence="8">
        <text>L-seryl-[protein] + ATP = O-phospho-L-seryl-[protein] + ADP + H(+)</text>
        <dbReference type="Rhea" id="RHEA:17989"/>
        <dbReference type="Rhea" id="RHEA-COMP:9863"/>
        <dbReference type="Rhea" id="RHEA-COMP:11604"/>
        <dbReference type="ChEBI" id="CHEBI:15378"/>
        <dbReference type="ChEBI" id="CHEBI:29999"/>
        <dbReference type="ChEBI" id="CHEBI:30616"/>
        <dbReference type="ChEBI" id="CHEBI:83421"/>
        <dbReference type="ChEBI" id="CHEBI:456216"/>
        <dbReference type="EC" id="2.7.11.1"/>
    </reaction>
</comment>
<dbReference type="Pfam" id="PF00069">
    <property type="entry name" value="Pkinase"/>
    <property type="match status" value="1"/>
</dbReference>
<evidence type="ECO:0000259" key="10">
    <source>
        <dbReference type="PROSITE" id="PS50011"/>
    </source>
</evidence>
<evidence type="ECO:0000256" key="7">
    <source>
        <dbReference type="ARBA" id="ARBA00047899"/>
    </source>
</evidence>
<dbReference type="InterPro" id="IPR017441">
    <property type="entry name" value="Protein_kinase_ATP_BS"/>
</dbReference>
<organism evidence="11 12">
    <name type="scientific">Thermosporothrix hazakensis</name>
    <dbReference type="NCBI Taxonomy" id="644383"/>
    <lineage>
        <taxon>Bacteria</taxon>
        <taxon>Bacillati</taxon>
        <taxon>Chloroflexota</taxon>
        <taxon>Ktedonobacteria</taxon>
        <taxon>Ktedonobacterales</taxon>
        <taxon>Thermosporotrichaceae</taxon>
        <taxon>Thermosporothrix</taxon>
    </lineage>
</organism>
<evidence type="ECO:0000256" key="1">
    <source>
        <dbReference type="ARBA" id="ARBA00012513"/>
    </source>
</evidence>
<evidence type="ECO:0000256" key="2">
    <source>
        <dbReference type="ARBA" id="ARBA00022527"/>
    </source>
</evidence>
<keyword evidence="12" id="KW-1185">Reference proteome</keyword>
<feature type="binding site" evidence="9">
    <location>
        <position position="73"/>
    </location>
    <ligand>
        <name>ATP</name>
        <dbReference type="ChEBI" id="CHEBI:30616"/>
    </ligand>
</feature>
<keyword evidence="4 9" id="KW-0547">Nucleotide-binding</keyword>
<keyword evidence="3" id="KW-0808">Transferase</keyword>
<evidence type="ECO:0000256" key="5">
    <source>
        <dbReference type="ARBA" id="ARBA00022777"/>
    </source>
</evidence>
<evidence type="ECO:0000256" key="6">
    <source>
        <dbReference type="ARBA" id="ARBA00022840"/>
    </source>
</evidence>
<dbReference type="EC" id="2.7.11.1" evidence="1"/>
<dbReference type="PANTHER" id="PTHR24363:SF0">
    <property type="entry name" value="SERINE_THREONINE KINASE LIKE DOMAIN CONTAINING 1"/>
    <property type="match status" value="1"/>
</dbReference>
<dbReference type="CDD" id="cd14014">
    <property type="entry name" value="STKc_PknB_like"/>
    <property type="match status" value="1"/>
</dbReference>
<evidence type="ECO:0000313" key="12">
    <source>
        <dbReference type="Proteomes" id="UP000248806"/>
    </source>
</evidence>
<sequence>MASCLVCGKALQIGARFCSWCGAVQDHGTGLLPPHATLHHGRYLILATVGRGGMGAVYRAQDTQLKGRLVAIKEMGQDGLTGQELQDAVAAFEREAEMLAHLHHVSLPHIYEQFEDRGRRYLVMEFIEGETLEQRLQREGRSLPLTLALEITRQLCLVLHYLHSQQPPIIFRDLKPSNIMLDAEQRVYLIDFGIARLFTAGQVKDTVALGSPGYAPPEQYRKATSPRSDIYSLGATLHALLSGDDPAQSPFSFRPLTLGSPPLERLIRRMVALEEDERPADMLEILRVIERVQQRRPTRKATKPPKKTTPRLSVLLSEAPEDQRLWRGIQQQLHALLVGFPPIEIERFREDGREPQLALVLLSDTLLASGREHLERALTMKHVLVVPLQAQLPVFPQVETLFEREGVAHQSLYAQEQHILEVAKRIRSLLVSLLLGERRNGPMNLLEWLLYQLYGRGYRDCRYLTLHDVVLKHVRPAGASRALVHLLERTTERVRGEYLIGPLQCTDLERLLEVLAVPNAQAVSGIATRQIPHKLSLHR</sequence>
<dbReference type="Gene3D" id="1.10.510.10">
    <property type="entry name" value="Transferase(Phosphotransferase) domain 1"/>
    <property type="match status" value="1"/>
</dbReference>
<dbReference type="GO" id="GO:0004674">
    <property type="term" value="F:protein serine/threonine kinase activity"/>
    <property type="evidence" value="ECO:0007669"/>
    <property type="project" value="UniProtKB-KW"/>
</dbReference>
<comment type="catalytic activity">
    <reaction evidence="7">
        <text>L-threonyl-[protein] + ATP = O-phospho-L-threonyl-[protein] + ADP + H(+)</text>
        <dbReference type="Rhea" id="RHEA:46608"/>
        <dbReference type="Rhea" id="RHEA-COMP:11060"/>
        <dbReference type="Rhea" id="RHEA-COMP:11605"/>
        <dbReference type="ChEBI" id="CHEBI:15378"/>
        <dbReference type="ChEBI" id="CHEBI:30013"/>
        <dbReference type="ChEBI" id="CHEBI:30616"/>
        <dbReference type="ChEBI" id="CHEBI:61977"/>
        <dbReference type="ChEBI" id="CHEBI:456216"/>
        <dbReference type="EC" id="2.7.11.1"/>
    </reaction>
</comment>
<keyword evidence="2 11" id="KW-0723">Serine/threonine-protein kinase</keyword>
<keyword evidence="6 9" id="KW-0067">ATP-binding</keyword>
<dbReference type="GO" id="GO:0005524">
    <property type="term" value="F:ATP binding"/>
    <property type="evidence" value="ECO:0007669"/>
    <property type="project" value="UniProtKB-UniRule"/>
</dbReference>
<dbReference type="SUPFAM" id="SSF56112">
    <property type="entry name" value="Protein kinase-like (PK-like)"/>
    <property type="match status" value="1"/>
</dbReference>
<dbReference type="EMBL" id="QKUF01000004">
    <property type="protein sequence ID" value="PZW32596.1"/>
    <property type="molecule type" value="Genomic_DNA"/>
</dbReference>
<dbReference type="PROSITE" id="PS00107">
    <property type="entry name" value="PROTEIN_KINASE_ATP"/>
    <property type="match status" value="1"/>
</dbReference>
<evidence type="ECO:0000256" key="8">
    <source>
        <dbReference type="ARBA" id="ARBA00048679"/>
    </source>
</evidence>
<comment type="caution">
    <text evidence="11">The sequence shown here is derived from an EMBL/GenBank/DDBJ whole genome shotgun (WGS) entry which is preliminary data.</text>
</comment>
<dbReference type="InterPro" id="IPR000719">
    <property type="entry name" value="Prot_kinase_dom"/>
</dbReference>
<evidence type="ECO:0000256" key="9">
    <source>
        <dbReference type="PROSITE-ProRule" id="PRU10141"/>
    </source>
</evidence>
<dbReference type="PROSITE" id="PS50011">
    <property type="entry name" value="PROTEIN_KINASE_DOM"/>
    <property type="match status" value="1"/>
</dbReference>
<keyword evidence="5 11" id="KW-0418">Kinase</keyword>
<protein>
    <recommendedName>
        <fullName evidence="1">non-specific serine/threonine protein kinase</fullName>
        <ecNumber evidence="1">2.7.11.1</ecNumber>
    </recommendedName>
</protein>
<dbReference type="SMART" id="SM00220">
    <property type="entry name" value="S_TKc"/>
    <property type="match status" value="1"/>
</dbReference>
<evidence type="ECO:0000313" key="11">
    <source>
        <dbReference type="EMBL" id="PZW32596.1"/>
    </source>
</evidence>
<proteinExistence type="predicted"/>
<dbReference type="AlphaFoldDB" id="A0A326U8U2"/>
<dbReference type="InterPro" id="IPR011009">
    <property type="entry name" value="Kinase-like_dom_sf"/>
</dbReference>
<dbReference type="PANTHER" id="PTHR24363">
    <property type="entry name" value="SERINE/THREONINE PROTEIN KINASE"/>
    <property type="match status" value="1"/>
</dbReference>
<dbReference type="Proteomes" id="UP000248806">
    <property type="component" value="Unassembled WGS sequence"/>
</dbReference>
<gene>
    <name evidence="11" type="ORF">EI42_01688</name>
</gene>
<evidence type="ECO:0000256" key="4">
    <source>
        <dbReference type="ARBA" id="ARBA00022741"/>
    </source>
</evidence>
<dbReference type="Gene3D" id="3.30.200.20">
    <property type="entry name" value="Phosphorylase Kinase, domain 1"/>
    <property type="match status" value="1"/>
</dbReference>
<accession>A0A326U8U2</accession>
<name>A0A326U8U2_THEHA</name>
<evidence type="ECO:0000256" key="3">
    <source>
        <dbReference type="ARBA" id="ARBA00022679"/>
    </source>
</evidence>
<reference evidence="11 12" key="1">
    <citation type="submission" date="2018-06" db="EMBL/GenBank/DDBJ databases">
        <title>Genomic Encyclopedia of Archaeal and Bacterial Type Strains, Phase II (KMG-II): from individual species to whole genera.</title>
        <authorList>
            <person name="Goeker M."/>
        </authorList>
    </citation>
    <scope>NUCLEOTIDE SEQUENCE [LARGE SCALE GENOMIC DNA]</scope>
    <source>
        <strain evidence="11 12">ATCC BAA-1881</strain>
    </source>
</reference>